<sequence>MQPILITCGLTGLLFAISGYILYRFPPKKRNWWYGYRTAASQKSQEHWDFAQKFSGKLVALWGLVLLALGLFGSLFELPVLLAILSGLFLPLAVCIHLFVATERALREKFPEDS</sequence>
<evidence type="ECO:0000313" key="3">
    <source>
        <dbReference type="Proteomes" id="UP000199534"/>
    </source>
</evidence>
<keyword evidence="3" id="KW-1185">Reference proteome</keyword>
<name>A0A1I6FP18_9FLAO</name>
<dbReference type="OrthoDB" id="3173919at2"/>
<protein>
    <submittedName>
        <fullName evidence="2">SdpI/YhfL protein family protein</fullName>
    </submittedName>
</protein>
<dbReference type="EMBL" id="FOYQ01000001">
    <property type="protein sequence ID" value="SFR31648.1"/>
    <property type="molecule type" value="Genomic_DNA"/>
</dbReference>
<dbReference type="Pfam" id="PF13630">
    <property type="entry name" value="SdpI"/>
    <property type="match status" value="1"/>
</dbReference>
<dbReference type="STRING" id="400055.SAMN04490243_0306"/>
<feature type="transmembrane region" description="Helical" evidence="1">
    <location>
        <begin position="6"/>
        <end position="23"/>
    </location>
</feature>
<dbReference type="AlphaFoldDB" id="A0A1I6FP18"/>
<keyword evidence="1" id="KW-0472">Membrane</keyword>
<gene>
    <name evidence="2" type="ORF">SAMN04490243_0306</name>
</gene>
<proteinExistence type="predicted"/>
<evidence type="ECO:0000256" key="1">
    <source>
        <dbReference type="SAM" id="Phobius"/>
    </source>
</evidence>
<dbReference type="RefSeq" id="WP_092980122.1">
    <property type="nucleotide sequence ID" value="NZ_FOYQ01000001.1"/>
</dbReference>
<dbReference type="InterPro" id="IPR025962">
    <property type="entry name" value="SdpI/YhfL"/>
</dbReference>
<keyword evidence="1" id="KW-1133">Transmembrane helix</keyword>
<dbReference type="Proteomes" id="UP000199534">
    <property type="component" value="Unassembled WGS sequence"/>
</dbReference>
<evidence type="ECO:0000313" key="2">
    <source>
        <dbReference type="EMBL" id="SFR31648.1"/>
    </source>
</evidence>
<keyword evidence="1" id="KW-0812">Transmembrane</keyword>
<organism evidence="2 3">
    <name type="scientific">Robiginitalea myxolifaciens</name>
    <dbReference type="NCBI Taxonomy" id="400055"/>
    <lineage>
        <taxon>Bacteria</taxon>
        <taxon>Pseudomonadati</taxon>
        <taxon>Bacteroidota</taxon>
        <taxon>Flavobacteriia</taxon>
        <taxon>Flavobacteriales</taxon>
        <taxon>Flavobacteriaceae</taxon>
        <taxon>Robiginitalea</taxon>
    </lineage>
</organism>
<reference evidence="2 3" key="1">
    <citation type="submission" date="2016-10" db="EMBL/GenBank/DDBJ databases">
        <authorList>
            <person name="de Groot N.N."/>
        </authorList>
    </citation>
    <scope>NUCLEOTIDE SEQUENCE [LARGE SCALE GENOMIC DNA]</scope>
    <source>
        <strain evidence="2 3">DSM 21019</strain>
    </source>
</reference>
<feature type="transmembrane region" description="Helical" evidence="1">
    <location>
        <begin position="82"/>
        <end position="101"/>
    </location>
</feature>
<feature type="transmembrane region" description="Helical" evidence="1">
    <location>
        <begin position="58"/>
        <end position="76"/>
    </location>
</feature>
<accession>A0A1I6FP18</accession>